<accession>A0A420EQN4</accession>
<dbReference type="PANTHER" id="PTHR37937">
    <property type="entry name" value="CONJUGATIVE TRANSFER: DNA TRANSPORT"/>
    <property type="match status" value="1"/>
</dbReference>
<dbReference type="InterPro" id="IPR051539">
    <property type="entry name" value="T4SS-coupling_protein"/>
</dbReference>
<gene>
    <name evidence="7" type="ORF">D6851_00175</name>
</gene>
<keyword evidence="3" id="KW-1003">Cell membrane</keyword>
<dbReference type="Pfam" id="PF02534">
    <property type="entry name" value="T4SS-DNA_transf"/>
    <property type="match status" value="1"/>
</dbReference>
<dbReference type="CDD" id="cd01127">
    <property type="entry name" value="TrwB_TraG_TraD_VirD4"/>
    <property type="match status" value="1"/>
</dbReference>
<evidence type="ECO:0000313" key="8">
    <source>
        <dbReference type="Proteomes" id="UP000284395"/>
    </source>
</evidence>
<comment type="caution">
    <text evidence="7">The sequence shown here is derived from an EMBL/GenBank/DDBJ whole genome shotgun (WGS) entry which is preliminary data.</text>
</comment>
<sequence>MRIAREANNPMRIEQMAAFLPRLFSMTREMDRAQREEEARERAAWQQYLMTIAAPSGQLGDGRLATLDDLKAAGLLETSGLFLGAQQGRMLFFSGDGHLLTYARTGSGKGRDLVLPNLAHIRDRSLIVVDVKDGENCFASREHRGDGLGSPCIYLNPFNLLGLPNTRINPLQVLIDIVLDGGEIDTQADEIAQTIRPMNPREGDGWVGKGSVRLVSIRAEYAAHFDPANCTLGGLWKFVNAGNDELEREFQLMTSCGIEGIARKAAAMAATYADAPKQFEAYRSDAIEALAAFEVGKTLDRATSAHDFDFGRLKHEPCTVYLITPSDKLGVAAPWVSLIVNYAIEAIARERGGVRTCFLLDEFPQLPPAPAILKALRLYRGKGIQLWFFAQGRFSMEGRWSQDAVKEIEDQASILNMTGIEDPSMMRDVERWSGNRTIVTRGQNIGGGAVESAGINRGESRRPVLQAEDIRGIGAGRQIIKVAGLPQLVVCDRLPFYAVDPWKVQIGDVRQLHQGAF</sequence>
<organism evidence="7 8">
    <name type="scientific">Altericroceibacterium spongiae</name>
    <dbReference type="NCBI Taxonomy" id="2320269"/>
    <lineage>
        <taxon>Bacteria</taxon>
        <taxon>Pseudomonadati</taxon>
        <taxon>Pseudomonadota</taxon>
        <taxon>Alphaproteobacteria</taxon>
        <taxon>Sphingomonadales</taxon>
        <taxon>Erythrobacteraceae</taxon>
        <taxon>Altericroceibacterium</taxon>
    </lineage>
</organism>
<dbReference type="InterPro" id="IPR027417">
    <property type="entry name" value="P-loop_NTPase"/>
</dbReference>
<evidence type="ECO:0000256" key="1">
    <source>
        <dbReference type="ARBA" id="ARBA00004651"/>
    </source>
</evidence>
<dbReference type="PANTHER" id="PTHR37937:SF1">
    <property type="entry name" value="CONJUGATIVE TRANSFER: DNA TRANSPORT"/>
    <property type="match status" value="1"/>
</dbReference>
<evidence type="ECO:0000256" key="4">
    <source>
        <dbReference type="ARBA" id="ARBA00022692"/>
    </source>
</evidence>
<name>A0A420EQN4_9SPHN</name>
<dbReference type="Proteomes" id="UP000284395">
    <property type="component" value="Unassembled WGS sequence"/>
</dbReference>
<evidence type="ECO:0000256" key="2">
    <source>
        <dbReference type="ARBA" id="ARBA00008806"/>
    </source>
</evidence>
<evidence type="ECO:0000256" key="3">
    <source>
        <dbReference type="ARBA" id="ARBA00022475"/>
    </source>
</evidence>
<evidence type="ECO:0000256" key="6">
    <source>
        <dbReference type="ARBA" id="ARBA00023136"/>
    </source>
</evidence>
<keyword evidence="5" id="KW-1133">Transmembrane helix</keyword>
<evidence type="ECO:0000256" key="5">
    <source>
        <dbReference type="ARBA" id="ARBA00022989"/>
    </source>
</evidence>
<dbReference type="Gene3D" id="3.40.50.300">
    <property type="entry name" value="P-loop containing nucleotide triphosphate hydrolases"/>
    <property type="match status" value="1"/>
</dbReference>
<keyword evidence="8" id="KW-1185">Reference proteome</keyword>
<dbReference type="GO" id="GO:0005886">
    <property type="term" value="C:plasma membrane"/>
    <property type="evidence" value="ECO:0007669"/>
    <property type="project" value="UniProtKB-SubCell"/>
</dbReference>
<keyword evidence="4" id="KW-0812">Transmembrane</keyword>
<evidence type="ECO:0000313" key="7">
    <source>
        <dbReference type="EMBL" id="RKF22974.1"/>
    </source>
</evidence>
<dbReference type="OrthoDB" id="9759295at2"/>
<comment type="subcellular location">
    <subcellularLocation>
        <location evidence="1">Cell membrane</location>
        <topology evidence="1">Multi-pass membrane protein</topology>
    </subcellularLocation>
</comment>
<dbReference type="EMBL" id="RAPF01000001">
    <property type="protein sequence ID" value="RKF22974.1"/>
    <property type="molecule type" value="Genomic_DNA"/>
</dbReference>
<comment type="similarity">
    <text evidence="2">Belongs to the VirD4/TraG family.</text>
</comment>
<protein>
    <submittedName>
        <fullName evidence="7">Type IV secretory system conjugative DNA transfer family protein</fullName>
    </submittedName>
</protein>
<keyword evidence="6" id="KW-0472">Membrane</keyword>
<dbReference type="AlphaFoldDB" id="A0A420EQN4"/>
<reference evidence="7 8" key="1">
    <citation type="submission" date="2018-09" db="EMBL/GenBank/DDBJ databases">
        <title>Altererythrobacter spongiae sp. nov., isolated from a marine sponge.</title>
        <authorList>
            <person name="Zhuang L."/>
            <person name="Luo L."/>
        </authorList>
    </citation>
    <scope>NUCLEOTIDE SEQUENCE [LARGE SCALE GENOMIC DNA]</scope>
    <source>
        <strain evidence="7 8">HN-Y73</strain>
    </source>
</reference>
<proteinExistence type="inferred from homology"/>
<dbReference type="SUPFAM" id="SSF52540">
    <property type="entry name" value="P-loop containing nucleoside triphosphate hydrolases"/>
    <property type="match status" value="1"/>
</dbReference>
<dbReference type="InterPro" id="IPR003688">
    <property type="entry name" value="TraG/VirD4"/>
</dbReference>